<dbReference type="InterPro" id="IPR050266">
    <property type="entry name" value="AB_hydrolase_sf"/>
</dbReference>
<dbReference type="PANTHER" id="PTHR43798">
    <property type="entry name" value="MONOACYLGLYCEROL LIPASE"/>
    <property type="match status" value="1"/>
</dbReference>
<proteinExistence type="predicted"/>
<accession>A0A9Q5D7W2</accession>
<reference evidence="2" key="1">
    <citation type="submission" date="2020-05" db="EMBL/GenBank/DDBJ databases">
        <title>Chitinophaga laudate sp. nov., isolated from a tropical peat swamp.</title>
        <authorList>
            <person name="Goh C.B.S."/>
            <person name="Lee M.S."/>
            <person name="Parimannan S."/>
            <person name="Pasbakhsh P."/>
            <person name="Yule C.M."/>
            <person name="Rajandas H."/>
            <person name="Loke S."/>
            <person name="Croft L."/>
            <person name="Tan J.B.L."/>
        </authorList>
    </citation>
    <scope>NUCLEOTIDE SEQUENCE</scope>
    <source>
        <strain evidence="2">Mgbs1</strain>
    </source>
</reference>
<dbReference type="EC" id="3.8.1.5" evidence="2"/>
<dbReference type="NCBIfam" id="NF002938">
    <property type="entry name" value="PRK03592.1"/>
    <property type="match status" value="1"/>
</dbReference>
<gene>
    <name evidence="2" type="ORF">ECE50_000485</name>
</gene>
<keyword evidence="2" id="KW-0378">Hydrolase</keyword>
<dbReference type="InterPro" id="IPR000073">
    <property type="entry name" value="AB_hydrolase_1"/>
</dbReference>
<sequence length="305" mass="34557">MTVAAILSPVSAKKIDNIKKEATMEKKYMYVDGLKMAYLQDGKGDPIVFLHGNPASSYIWRNIIPHVKSLGNCIAPDLIGMGDSDKLPDSIPYTFATNQKYLDALFEGLDVKKNITFVVHDWGAALAFDWARRHPQAVKGIVYMEPVIAPRTWEGMPQPAKQLFQDLRSEKGEEMVLQQNLFIELILPKSILRQLSREEMDEYRKPYLKPGNSRQAMLSWVRQLPIDHEPIITEKIIVANGEYLSHATVPKLFIEADPGTMSPPELSFCRKLPNQTIVTVSGHHHLQEDSPEEIGEAIARWLEQI</sequence>
<organism evidence="2 3">
    <name type="scientific">Chitinophaga solisilvae</name>
    <dbReference type="NCBI Taxonomy" id="1233460"/>
    <lineage>
        <taxon>Bacteria</taxon>
        <taxon>Pseudomonadati</taxon>
        <taxon>Bacteroidota</taxon>
        <taxon>Chitinophagia</taxon>
        <taxon>Chitinophagales</taxon>
        <taxon>Chitinophagaceae</taxon>
        <taxon>Chitinophaga</taxon>
    </lineage>
</organism>
<dbReference type="EMBL" id="RIAR02000001">
    <property type="protein sequence ID" value="NSL85287.1"/>
    <property type="molecule type" value="Genomic_DNA"/>
</dbReference>
<dbReference type="Proteomes" id="UP000281028">
    <property type="component" value="Unassembled WGS sequence"/>
</dbReference>
<dbReference type="PANTHER" id="PTHR43798:SF33">
    <property type="entry name" value="HYDROLASE, PUTATIVE (AFU_ORTHOLOGUE AFUA_2G14860)-RELATED"/>
    <property type="match status" value="1"/>
</dbReference>
<evidence type="ECO:0000313" key="3">
    <source>
        <dbReference type="Proteomes" id="UP000281028"/>
    </source>
</evidence>
<dbReference type="GO" id="GO:0018786">
    <property type="term" value="F:haloalkane dehalogenase activity"/>
    <property type="evidence" value="ECO:0007669"/>
    <property type="project" value="UniProtKB-EC"/>
</dbReference>
<dbReference type="InterPro" id="IPR029058">
    <property type="entry name" value="AB_hydrolase_fold"/>
</dbReference>
<comment type="caution">
    <text evidence="2">The sequence shown here is derived from an EMBL/GenBank/DDBJ whole genome shotgun (WGS) entry which is preliminary data.</text>
</comment>
<evidence type="ECO:0000313" key="2">
    <source>
        <dbReference type="EMBL" id="NSL85287.1"/>
    </source>
</evidence>
<dbReference type="Pfam" id="PF00561">
    <property type="entry name" value="Abhydrolase_1"/>
    <property type="match status" value="1"/>
</dbReference>
<dbReference type="GO" id="GO:0016020">
    <property type="term" value="C:membrane"/>
    <property type="evidence" value="ECO:0007669"/>
    <property type="project" value="TreeGrafter"/>
</dbReference>
<protein>
    <submittedName>
        <fullName evidence="2">Haloalkane dehalogenase</fullName>
        <ecNumber evidence="2">3.8.1.5</ecNumber>
    </submittedName>
</protein>
<dbReference type="Gene3D" id="3.40.50.1820">
    <property type="entry name" value="alpha/beta hydrolase"/>
    <property type="match status" value="1"/>
</dbReference>
<feature type="domain" description="AB hydrolase-1" evidence="1">
    <location>
        <begin position="46"/>
        <end position="158"/>
    </location>
</feature>
<keyword evidence="3" id="KW-1185">Reference proteome</keyword>
<name>A0A9Q5D7W2_9BACT</name>
<dbReference type="AlphaFoldDB" id="A0A9Q5D7W2"/>
<dbReference type="InterPro" id="IPR000639">
    <property type="entry name" value="Epox_hydrolase-like"/>
</dbReference>
<evidence type="ECO:0000259" key="1">
    <source>
        <dbReference type="Pfam" id="PF00561"/>
    </source>
</evidence>
<dbReference type="SUPFAM" id="SSF53474">
    <property type="entry name" value="alpha/beta-Hydrolases"/>
    <property type="match status" value="1"/>
</dbReference>
<dbReference type="PRINTS" id="PR00412">
    <property type="entry name" value="EPOXHYDRLASE"/>
</dbReference>